<evidence type="ECO:0000256" key="1">
    <source>
        <dbReference type="SAM" id="MobiDB-lite"/>
    </source>
</evidence>
<evidence type="ECO:0008006" key="4">
    <source>
        <dbReference type="Google" id="ProtNLM"/>
    </source>
</evidence>
<name>A0A6A5QIK6_AMPQU</name>
<gene>
    <name evidence="2" type="ORF">BDU57DRAFT_539647</name>
</gene>
<keyword evidence="3" id="KW-1185">Reference proteome</keyword>
<dbReference type="CDD" id="cd12148">
    <property type="entry name" value="fungal_TF_MHR"/>
    <property type="match status" value="1"/>
</dbReference>
<feature type="region of interest" description="Disordered" evidence="1">
    <location>
        <begin position="86"/>
        <end position="129"/>
    </location>
</feature>
<dbReference type="OrthoDB" id="39175at2759"/>
<sequence>MTLKLACLRCKRKKVCAVISTAALCPAGNFVFSALAFDTVFVHMQEPSGFSGLPWKEIASKLHQLFLRILELHHLSQRLEELEKQLSHAGSTNSPARSRSMQISEPETSSDRATSAQPIPSPDVSLTTGDGQESWVYRMASDVRRNFQSHATPVSIPTLRIDDAMLSLNDALEDLGKLRIRTDACKVNLNLSVTEARECIEAFIAVLLNMIVPDVFASSIDFELLRLLPDIVSSPYVNIDPAMYVMYYNALYYGLNDIRGPGDPVAQGMYLKVLEAVPAWLDTPAETDMDGHTAALTAWTATNNHDYQLSWKFHLKSCHFIKTKKIDLIDVTPAKTFQEDEKKENSRYLFWHVLSTDQLFRLFYGKPTVLRWVPHRVRAPAVMRADQMNPNVTQVMLVVVWTRYTLMTAEIMNEIDATPSPDQNVELSQKVDDYCMRLQELMLEWKLENLMGEDVDMALRYLVADHVMTIYSFMIGIRRLIRKPGNDAPVDNITIGAARKVVKFSIDFTIDWGTTRNARSLCVHFISFYPFCAAFSLYEHILICAEPDDCEQDIQLLEGIGTAMSQASASQTGLMPFARTINALNKVSRTFHEDRRRARDADATAGQTAYNMPELDMSAFASLPDLPFNFEDSTQALGFFRSLENDLTTRNWQEGWWDIGAGLDPMMAMSQRSRCAELMNWTGKANAGFRLKSTNHNIPPANTATANIAMAPAPAFPSPPETTTPAAPPVDGLAPPAPLVRLALCPPAGLPVAVAV</sequence>
<organism evidence="2 3">
    <name type="scientific">Ampelomyces quisqualis</name>
    <name type="common">Powdery mildew agent</name>
    <dbReference type="NCBI Taxonomy" id="50730"/>
    <lineage>
        <taxon>Eukaryota</taxon>
        <taxon>Fungi</taxon>
        <taxon>Dikarya</taxon>
        <taxon>Ascomycota</taxon>
        <taxon>Pezizomycotina</taxon>
        <taxon>Dothideomycetes</taxon>
        <taxon>Pleosporomycetidae</taxon>
        <taxon>Pleosporales</taxon>
        <taxon>Pleosporineae</taxon>
        <taxon>Phaeosphaeriaceae</taxon>
        <taxon>Ampelomyces</taxon>
    </lineage>
</organism>
<reference evidence="2" key="1">
    <citation type="journal article" date="2020" name="Stud. Mycol.">
        <title>101 Dothideomycetes genomes: a test case for predicting lifestyles and emergence of pathogens.</title>
        <authorList>
            <person name="Haridas S."/>
            <person name="Albert R."/>
            <person name="Binder M."/>
            <person name="Bloem J."/>
            <person name="Labutti K."/>
            <person name="Salamov A."/>
            <person name="Andreopoulos B."/>
            <person name="Baker S."/>
            <person name="Barry K."/>
            <person name="Bills G."/>
            <person name="Bluhm B."/>
            <person name="Cannon C."/>
            <person name="Castanera R."/>
            <person name="Culley D."/>
            <person name="Daum C."/>
            <person name="Ezra D."/>
            <person name="Gonzalez J."/>
            <person name="Henrissat B."/>
            <person name="Kuo A."/>
            <person name="Liang C."/>
            <person name="Lipzen A."/>
            <person name="Lutzoni F."/>
            <person name="Magnuson J."/>
            <person name="Mondo S."/>
            <person name="Nolan M."/>
            <person name="Ohm R."/>
            <person name="Pangilinan J."/>
            <person name="Park H.-J."/>
            <person name="Ramirez L."/>
            <person name="Alfaro M."/>
            <person name="Sun H."/>
            <person name="Tritt A."/>
            <person name="Yoshinaga Y."/>
            <person name="Zwiers L.-H."/>
            <person name="Turgeon B."/>
            <person name="Goodwin S."/>
            <person name="Spatafora J."/>
            <person name="Crous P."/>
            <person name="Grigoriev I."/>
        </authorList>
    </citation>
    <scope>NUCLEOTIDE SEQUENCE</scope>
    <source>
        <strain evidence="2">HMLAC05119</strain>
    </source>
</reference>
<feature type="compositionally biased region" description="Polar residues" evidence="1">
    <location>
        <begin position="88"/>
        <end position="129"/>
    </location>
</feature>
<dbReference type="EMBL" id="ML979136">
    <property type="protein sequence ID" value="KAF1915273.1"/>
    <property type="molecule type" value="Genomic_DNA"/>
</dbReference>
<accession>A0A6A5QIK6</accession>
<dbReference type="AlphaFoldDB" id="A0A6A5QIK6"/>
<protein>
    <recommendedName>
        <fullName evidence="4">Transcription factor domain-containing protein</fullName>
    </recommendedName>
</protein>
<dbReference type="Proteomes" id="UP000800096">
    <property type="component" value="Unassembled WGS sequence"/>
</dbReference>
<evidence type="ECO:0000313" key="3">
    <source>
        <dbReference type="Proteomes" id="UP000800096"/>
    </source>
</evidence>
<evidence type="ECO:0000313" key="2">
    <source>
        <dbReference type="EMBL" id="KAF1915273.1"/>
    </source>
</evidence>
<proteinExistence type="predicted"/>